<reference evidence="2" key="1">
    <citation type="submission" date="2006-10" db="EMBL/GenBank/DDBJ databases">
        <authorList>
            <person name="Amadeo P."/>
            <person name="Zhao Q."/>
            <person name="Wortman J."/>
            <person name="Fraser-Liggett C."/>
            <person name="Carlton J."/>
        </authorList>
    </citation>
    <scope>NUCLEOTIDE SEQUENCE</scope>
    <source>
        <strain evidence="2">G3</strain>
    </source>
</reference>
<dbReference type="VEuPathDB" id="TrichDB:TVAG_390770"/>
<dbReference type="Proteomes" id="UP000001542">
    <property type="component" value="Unassembled WGS sequence"/>
</dbReference>
<feature type="region of interest" description="Disordered" evidence="1">
    <location>
        <begin position="1"/>
        <end position="21"/>
    </location>
</feature>
<evidence type="ECO:0000313" key="3">
    <source>
        <dbReference type="Proteomes" id="UP000001542"/>
    </source>
</evidence>
<reference evidence="2" key="2">
    <citation type="journal article" date="2007" name="Science">
        <title>Draft genome sequence of the sexually transmitted pathogen Trichomonas vaginalis.</title>
        <authorList>
            <person name="Carlton J.M."/>
            <person name="Hirt R.P."/>
            <person name="Silva J.C."/>
            <person name="Delcher A.L."/>
            <person name="Schatz M."/>
            <person name="Zhao Q."/>
            <person name="Wortman J.R."/>
            <person name="Bidwell S.L."/>
            <person name="Alsmark U.C.M."/>
            <person name="Besteiro S."/>
            <person name="Sicheritz-Ponten T."/>
            <person name="Noel C.J."/>
            <person name="Dacks J.B."/>
            <person name="Foster P.G."/>
            <person name="Simillion C."/>
            <person name="Van de Peer Y."/>
            <person name="Miranda-Saavedra D."/>
            <person name="Barton G.J."/>
            <person name="Westrop G.D."/>
            <person name="Mueller S."/>
            <person name="Dessi D."/>
            <person name="Fiori P.L."/>
            <person name="Ren Q."/>
            <person name="Paulsen I."/>
            <person name="Zhang H."/>
            <person name="Bastida-Corcuera F.D."/>
            <person name="Simoes-Barbosa A."/>
            <person name="Brown M.T."/>
            <person name="Hayes R.D."/>
            <person name="Mukherjee M."/>
            <person name="Okumura C.Y."/>
            <person name="Schneider R."/>
            <person name="Smith A.J."/>
            <person name="Vanacova S."/>
            <person name="Villalvazo M."/>
            <person name="Haas B.J."/>
            <person name="Pertea M."/>
            <person name="Feldblyum T.V."/>
            <person name="Utterback T.R."/>
            <person name="Shu C.L."/>
            <person name="Osoegawa K."/>
            <person name="de Jong P.J."/>
            <person name="Hrdy I."/>
            <person name="Horvathova L."/>
            <person name="Zubacova Z."/>
            <person name="Dolezal P."/>
            <person name="Malik S.B."/>
            <person name="Logsdon J.M. Jr."/>
            <person name="Henze K."/>
            <person name="Gupta A."/>
            <person name="Wang C.C."/>
            <person name="Dunne R.L."/>
            <person name="Upcroft J.A."/>
            <person name="Upcroft P."/>
            <person name="White O."/>
            <person name="Salzberg S.L."/>
            <person name="Tang P."/>
            <person name="Chiu C.-H."/>
            <person name="Lee Y.-S."/>
            <person name="Embley T.M."/>
            <person name="Coombs G.H."/>
            <person name="Mottram J.C."/>
            <person name="Tachezy J."/>
            <person name="Fraser-Liggett C.M."/>
            <person name="Johnson P.J."/>
        </authorList>
    </citation>
    <scope>NUCLEOTIDE SEQUENCE [LARGE SCALE GENOMIC DNA]</scope>
    <source>
        <strain evidence="2">G3</strain>
    </source>
</reference>
<keyword evidence="3" id="KW-1185">Reference proteome</keyword>
<evidence type="ECO:0000256" key="1">
    <source>
        <dbReference type="SAM" id="MobiDB-lite"/>
    </source>
</evidence>
<dbReference type="AlphaFoldDB" id="A2FDZ1"/>
<protein>
    <submittedName>
        <fullName evidence="2">Uncharacterized protein</fullName>
    </submittedName>
</protein>
<sequence>MSNPQEEPPKPKGQQDTPPKCCGKCPRGQCKYLKYLVDHKAYCKNSDKSKENQDEGMFEIDAKEYEMFLCWRSRLSGRMEKMLTQTMQPPEGAPAGCCGGCWGGAVSVQNKENIDNKKGKGNDTPLIPPPPSSTFCACSMINPPQEKQAQQQPQQQFNYPGMYPYPPPPPMPYMYPYGGPMYPYPCYAYPPPPPQYYGFGLPPPPPQPMGPWRNPPPPYFW</sequence>
<dbReference type="EMBL" id="DS113740">
    <property type="protein sequence ID" value="EAX96870.1"/>
    <property type="molecule type" value="Genomic_DNA"/>
</dbReference>
<accession>A2FDZ1</accession>
<dbReference type="RefSeq" id="XP_001309800.1">
    <property type="nucleotide sequence ID" value="XM_001309799.1"/>
</dbReference>
<proteinExistence type="predicted"/>
<gene>
    <name evidence="2" type="ORF">TVAG_390770</name>
</gene>
<dbReference type="InParanoid" id="A2FDZ1"/>
<evidence type="ECO:0000313" key="2">
    <source>
        <dbReference type="EMBL" id="EAX96870.1"/>
    </source>
</evidence>
<dbReference type="VEuPathDB" id="TrichDB:TVAGG3_0402250"/>
<dbReference type="KEGG" id="tva:4754647"/>
<organism evidence="2 3">
    <name type="scientific">Trichomonas vaginalis (strain ATCC PRA-98 / G3)</name>
    <dbReference type="NCBI Taxonomy" id="412133"/>
    <lineage>
        <taxon>Eukaryota</taxon>
        <taxon>Metamonada</taxon>
        <taxon>Parabasalia</taxon>
        <taxon>Trichomonadida</taxon>
        <taxon>Trichomonadidae</taxon>
        <taxon>Trichomonas</taxon>
    </lineage>
</organism>
<name>A2FDZ1_TRIV3</name>